<feature type="binding site" evidence="2">
    <location>
        <position position="18"/>
    </location>
    <ligand>
        <name>Mg(2+)</name>
        <dbReference type="ChEBI" id="CHEBI:18420"/>
    </ligand>
</feature>
<dbReference type="GO" id="GO:0016094">
    <property type="term" value="P:polyprenol biosynthetic process"/>
    <property type="evidence" value="ECO:0007669"/>
    <property type="project" value="TreeGrafter"/>
</dbReference>
<dbReference type="GO" id="GO:0009252">
    <property type="term" value="P:peptidoglycan biosynthetic process"/>
    <property type="evidence" value="ECO:0007669"/>
    <property type="project" value="UniProtKB-UniRule"/>
</dbReference>
<dbReference type="Pfam" id="PF01255">
    <property type="entry name" value="Prenyltransf"/>
    <property type="match status" value="1"/>
</dbReference>
<keyword evidence="2" id="KW-0479">Metal-binding</keyword>
<feature type="binding site" evidence="2">
    <location>
        <position position="67"/>
    </location>
    <ligand>
        <name>substrate</name>
    </ligand>
</feature>
<dbReference type="Proteomes" id="UP000280792">
    <property type="component" value="Unassembled WGS sequence"/>
</dbReference>
<dbReference type="FunFam" id="3.40.1180.10:FF:000001">
    <property type="entry name" value="(2E,6E)-farnesyl-diphosphate-specific ditrans,polycis-undecaprenyl-diphosphate synthase"/>
    <property type="match status" value="1"/>
</dbReference>
<feature type="binding site" evidence="2">
    <location>
        <position position="186"/>
    </location>
    <ligand>
        <name>substrate</name>
    </ligand>
</feature>
<dbReference type="InterPro" id="IPR036424">
    <property type="entry name" value="UPP_synth-like_sf"/>
</dbReference>
<comment type="caution">
    <text evidence="2">Lacks conserved residue(s) required for the propagation of feature annotation.</text>
</comment>
<comment type="subunit">
    <text evidence="2">Homodimer.</text>
</comment>
<dbReference type="InterPro" id="IPR001441">
    <property type="entry name" value="UPP_synth-like"/>
</dbReference>
<dbReference type="SUPFAM" id="SSF64005">
    <property type="entry name" value="Undecaprenyl diphosphate synthase"/>
    <property type="match status" value="1"/>
</dbReference>
<reference evidence="3 4" key="1">
    <citation type="submission" date="2018-08" db="EMBL/GenBank/DDBJ databases">
        <authorList>
            <person name="Khan S.A."/>
        </authorList>
    </citation>
    <scope>NUCLEOTIDE SEQUENCE [LARGE SCALE GENOMIC DNA]</scope>
    <source>
        <strain evidence="3 4">GTF-13</strain>
    </source>
</reference>
<dbReference type="PANTHER" id="PTHR10291:SF0">
    <property type="entry name" value="DEHYDRODOLICHYL DIPHOSPHATE SYNTHASE 2"/>
    <property type="match status" value="1"/>
</dbReference>
<feature type="active site" evidence="2">
    <location>
        <position position="18"/>
    </location>
</feature>
<dbReference type="PROSITE" id="PS01066">
    <property type="entry name" value="UPP_SYNTHASE"/>
    <property type="match status" value="1"/>
</dbReference>
<keyword evidence="2" id="KW-0573">Peptidoglycan synthesis</keyword>
<comment type="cofactor">
    <cofactor evidence="2">
        <name>Mg(2+)</name>
        <dbReference type="ChEBI" id="CHEBI:18420"/>
    </cofactor>
    <text evidence="2">Binds 2 magnesium ions per subunit.</text>
</comment>
<feature type="active site" description="Proton acceptor" evidence="2">
    <location>
        <position position="66"/>
    </location>
</feature>
<comment type="catalytic activity">
    <reaction evidence="2">
        <text>8 isopentenyl diphosphate + (2E,6E)-farnesyl diphosphate = di-trans,octa-cis-undecaprenyl diphosphate + 8 diphosphate</text>
        <dbReference type="Rhea" id="RHEA:27551"/>
        <dbReference type="ChEBI" id="CHEBI:33019"/>
        <dbReference type="ChEBI" id="CHEBI:58405"/>
        <dbReference type="ChEBI" id="CHEBI:128769"/>
        <dbReference type="ChEBI" id="CHEBI:175763"/>
        <dbReference type="EC" id="2.5.1.31"/>
    </reaction>
</comment>
<keyword evidence="1 2" id="KW-0808">Transferase</keyword>
<feature type="binding site" evidence="2">
    <location>
        <position position="205"/>
    </location>
    <ligand>
        <name>Mg(2+)</name>
        <dbReference type="ChEBI" id="CHEBI:18420"/>
    </ligand>
</feature>
<dbReference type="GO" id="GO:0000287">
    <property type="term" value="F:magnesium ion binding"/>
    <property type="evidence" value="ECO:0007669"/>
    <property type="project" value="UniProtKB-UniRule"/>
</dbReference>
<feature type="binding site" evidence="2">
    <location>
        <position position="23"/>
    </location>
    <ligand>
        <name>substrate</name>
    </ligand>
</feature>
<reference evidence="3 4" key="2">
    <citation type="submission" date="2018-12" db="EMBL/GenBank/DDBJ databases">
        <title>Simiduia agarivorans gen. nov., sp. nov., a marine, agarolytic bacterium isolated from shallow coastal water from Keelung, Taiwan.</title>
        <authorList>
            <person name="Shieh W.Y."/>
        </authorList>
    </citation>
    <scope>NUCLEOTIDE SEQUENCE [LARGE SCALE GENOMIC DNA]</scope>
    <source>
        <strain evidence="3 4">GTF-13</strain>
    </source>
</reference>
<dbReference type="Gene3D" id="3.40.1180.10">
    <property type="entry name" value="Decaprenyl diphosphate synthase-like"/>
    <property type="match status" value="1"/>
</dbReference>
<feature type="binding site" evidence="2">
    <location>
        <position position="35"/>
    </location>
    <ligand>
        <name>substrate</name>
    </ligand>
</feature>
<protein>
    <recommendedName>
        <fullName evidence="2">Ditrans,polycis-undecaprenyl-diphosphate synthase ((2E,6E)-farnesyl-diphosphate specific)</fullName>
        <ecNumber evidence="2">2.5.1.31</ecNumber>
    </recommendedName>
    <alternativeName>
        <fullName evidence="2">Ditrans,polycis-undecaprenylcistransferase</fullName>
    </alternativeName>
    <alternativeName>
        <fullName evidence="2">Undecaprenyl diphosphate synthase</fullName>
        <shortName evidence="2">UDS</shortName>
    </alternativeName>
    <alternativeName>
        <fullName evidence="2">Undecaprenyl pyrophosphate synthase</fullName>
        <shortName evidence="2">UPP synthase</shortName>
    </alternativeName>
</protein>
<comment type="similarity">
    <text evidence="2">Belongs to the UPP synthase family.</text>
</comment>
<gene>
    <name evidence="2 3" type="primary">uppS</name>
    <name evidence="3" type="ORF">D0544_08580</name>
</gene>
<keyword evidence="4" id="KW-1185">Reference proteome</keyword>
<dbReference type="AlphaFoldDB" id="A0A3P3VU14"/>
<sequence length="244" mass="27574">MNSTEILNPPRHVAIIMDGNNRWAKKRLLPGIAGHRAGVEAVRRVVEACDEHGIEVLTLFAFSSENWQRPEEEVRGLMGLFLQMLKKETRRLHKNRIRLKVLGDLSAFSEEIQQHIREAEALTAENSRVTLAIAANYGGQWDIAQAAQQLAVKVKAGELEPGQITPELIQDHLYTAGLPLPDLCIRTGGDHRISNFMLWQFAYAELYFTSTLWPDFDAAQLREALVDFSGRQRRFGKTSEQVEG</sequence>
<dbReference type="GO" id="GO:0005829">
    <property type="term" value="C:cytosol"/>
    <property type="evidence" value="ECO:0007669"/>
    <property type="project" value="TreeGrafter"/>
</dbReference>
<evidence type="ECO:0000256" key="2">
    <source>
        <dbReference type="HAMAP-Rule" id="MF_01139"/>
    </source>
</evidence>
<evidence type="ECO:0000256" key="1">
    <source>
        <dbReference type="ARBA" id="ARBA00022679"/>
    </source>
</evidence>
<feature type="binding site" evidence="2">
    <location>
        <begin position="63"/>
        <end position="65"/>
    </location>
    <ligand>
        <name>substrate</name>
    </ligand>
</feature>
<comment type="caution">
    <text evidence="3">The sequence shown here is derived from an EMBL/GenBank/DDBJ whole genome shotgun (WGS) entry which is preliminary data.</text>
</comment>
<feature type="binding site" evidence="2">
    <location>
        <position position="69"/>
    </location>
    <ligand>
        <name>substrate</name>
    </ligand>
</feature>
<feature type="binding site" evidence="2">
    <location>
        <begin position="192"/>
        <end position="194"/>
    </location>
    <ligand>
        <name>substrate</name>
    </ligand>
</feature>
<dbReference type="NCBIfam" id="TIGR00055">
    <property type="entry name" value="uppS"/>
    <property type="match status" value="1"/>
</dbReference>
<evidence type="ECO:0000313" key="3">
    <source>
        <dbReference type="EMBL" id="RRJ85106.1"/>
    </source>
</evidence>
<dbReference type="InterPro" id="IPR018520">
    <property type="entry name" value="UPP_synth-like_CS"/>
</dbReference>
<evidence type="ECO:0000313" key="4">
    <source>
        <dbReference type="Proteomes" id="UP000280792"/>
    </source>
</evidence>
<comment type="function">
    <text evidence="2">Catalyzes the sequential condensation of isopentenyl diphosphate (IPP) with (2E,6E)-farnesyl diphosphate (E,E-FPP) to yield (2Z,6Z,10Z,14Z,18Z,22Z,26Z,30Z,34E,38E)-undecaprenyl diphosphate (di-trans,octa-cis-UPP). UPP is the precursor of glycosyl carrier lipid in the biosynthesis of bacterial cell wall polysaccharide components such as peptidoglycan and lipopolysaccharide.</text>
</comment>
<keyword evidence="2" id="KW-0961">Cell wall biogenesis/degradation</keyword>
<dbReference type="GO" id="GO:0071555">
    <property type="term" value="P:cell wall organization"/>
    <property type="evidence" value="ECO:0007669"/>
    <property type="project" value="UniProtKB-KW"/>
</dbReference>
<dbReference type="GO" id="GO:0008360">
    <property type="term" value="P:regulation of cell shape"/>
    <property type="evidence" value="ECO:0007669"/>
    <property type="project" value="UniProtKB-KW"/>
</dbReference>
<accession>A0A3P3VU14</accession>
<dbReference type="EC" id="2.5.1.31" evidence="2"/>
<dbReference type="CDD" id="cd00475">
    <property type="entry name" value="Cis_IPPS"/>
    <property type="match status" value="1"/>
</dbReference>
<dbReference type="PANTHER" id="PTHR10291">
    <property type="entry name" value="DEHYDRODOLICHYL DIPHOSPHATE SYNTHASE FAMILY MEMBER"/>
    <property type="match status" value="1"/>
</dbReference>
<feature type="binding site" evidence="2">
    <location>
        <begin position="19"/>
        <end position="22"/>
    </location>
    <ligand>
        <name>substrate</name>
    </ligand>
</feature>
<keyword evidence="2" id="KW-0460">Magnesium</keyword>
<dbReference type="EMBL" id="QWEZ01000001">
    <property type="protein sequence ID" value="RRJ85106.1"/>
    <property type="molecule type" value="Genomic_DNA"/>
</dbReference>
<organism evidence="3 4">
    <name type="scientific">Aestuariirhabdus litorea</name>
    <dbReference type="NCBI Taxonomy" id="2528527"/>
    <lineage>
        <taxon>Bacteria</taxon>
        <taxon>Pseudomonadati</taxon>
        <taxon>Pseudomonadota</taxon>
        <taxon>Gammaproteobacteria</taxon>
        <taxon>Oceanospirillales</taxon>
        <taxon>Aestuariirhabdaceae</taxon>
        <taxon>Aestuariirhabdus</taxon>
    </lineage>
</organism>
<proteinExistence type="inferred from homology"/>
<dbReference type="HAMAP" id="MF_01139">
    <property type="entry name" value="ISPT"/>
    <property type="match status" value="1"/>
</dbReference>
<keyword evidence="2" id="KW-0133">Cell shape</keyword>
<name>A0A3P3VU14_9GAMM</name>
<dbReference type="GO" id="GO:0008834">
    <property type="term" value="F:ditrans,polycis-undecaprenyl-diphosphate synthase [(2E,6E)-farnesyl-diphosphate specific] activity"/>
    <property type="evidence" value="ECO:0007669"/>
    <property type="project" value="UniProtKB-UniRule"/>
</dbReference>